<dbReference type="RefSeq" id="WP_220640513.1">
    <property type="nucleotide sequence ID" value="NZ_CP080429.1"/>
</dbReference>
<reference evidence="2 3" key="1">
    <citation type="submission" date="2021-07" db="EMBL/GenBank/DDBJ databases">
        <title>Flavobacterium WSW3-B6 sp.nov, isolated from seaweed.</title>
        <authorList>
            <person name="Muhammad N."/>
            <person name="Ho H."/>
            <person name="Lee Y.-J."/>
            <person name="Nguyen T."/>
            <person name="Ho J."/>
            <person name="Kim S.-G."/>
        </authorList>
    </citation>
    <scope>NUCLEOTIDE SEQUENCE [LARGE SCALE GENOMIC DNA]</scope>
    <source>
        <strain evidence="2 3">WSW3-B6</strain>
    </source>
</reference>
<feature type="signal peptide" evidence="1">
    <location>
        <begin position="1"/>
        <end position="20"/>
    </location>
</feature>
<gene>
    <name evidence="2" type="ORF">K1I41_11675</name>
</gene>
<keyword evidence="1" id="KW-0732">Signal</keyword>
<evidence type="ECO:0000313" key="2">
    <source>
        <dbReference type="EMBL" id="QYJ68169.1"/>
    </source>
</evidence>
<evidence type="ECO:0000256" key="1">
    <source>
        <dbReference type="SAM" id="SignalP"/>
    </source>
</evidence>
<accession>A0ABX8VBZ1</accession>
<keyword evidence="3" id="KW-1185">Reference proteome</keyword>
<dbReference type="Pfam" id="PF13585">
    <property type="entry name" value="CHU_C"/>
    <property type="match status" value="1"/>
</dbReference>
<proteinExistence type="predicted"/>
<protein>
    <submittedName>
        <fullName evidence="2">T9SS type B sorting domain-containing protein</fullName>
    </submittedName>
</protein>
<dbReference type="Proteomes" id="UP000825381">
    <property type="component" value="Chromosome"/>
</dbReference>
<feature type="chain" id="PRO_5046798816" evidence="1">
    <location>
        <begin position="21"/>
        <end position="1399"/>
    </location>
</feature>
<sequence>MKKIFRVILLFILYSSGLYAQNDCPDAIVVCGNDDYYGLDATGVGIQELNSAENVCSSQENNSIWLKIIIKDGGTLGFTITPEEIDDLVVDFDFWLFGPNVECDELDEAIRCSTTNPLAAGQDYNTTGMNDTETDVSEGPGPDGNSFIQWIEAEDGDIYYLIIDRPHGSSNFSIEWTGTATFHDIPVFNNPNNIPIDLSECDDGEVYDGITTFNLEQHAAMFIGDQTGVSLTYHVSINDMMTGENPIESPSTFQNTSTTQTIYMKMTDVVTGCFSNETFEIVVTPHIDEVVNLVACDNDGINDGITAFDLTENEIVLGNPDNIEIDYYEDNDGIPHEDPITNIENYTNTENPQIIHVIVTNTVTGCSATGTFNLSVVSPVAGTPQNLYVCSGNGIGIFDLTENTAAIANGSTDAVITYHISEEDAESGENHIGTWYQNTTPYESDQLWARRELMDGECYDVVSFIVEAQPNPIFNNPDSISLSITKCDNDGVDDMVTTFDLTQYETMFIADQTDIAITYHTSFSGAVNGEDRIDEPEAYNNTSDSQWIYLRMTNLLTECFSSWAFQITVTPGIGVPNDFSVCDDDGFFEFNLANNDDVIANTATNASITYYTSEEDAENAIDAVGSLYQNQTAYTSEQIWVRMEKENEECIAFTSFTINVHPIPSFNTPNGLLPDMIRCDNDGIADESIEFDLTSNENLLAGSSENIIFYYYEDIGGQPAPNPLASPEAYSNVGNPQLIHYRTLNTITGCFTLGTFTLTVTPGAGLPDDLAICEDEDGIATFNLAINNNLVANGNEDTIVTYYRTEEDAENNENDIGYTYQNQTPYSTETLWARLDKTTESCTDYVSFTIGVYNIPTFESEDNMPPNIISCDNDAIDDGIISFNLTSNEAAMQGSQENMLFTYYEDEDGTPKDTPILNPENYYNIANPQVIHVTITNSVTGCSATNTFTLAVLPGAGEPENLYLCSDNGFAEFDLTLNNEAVANGNDDAAITYYLTEDDALNGTNDIGTLYENTTPYESEQIWVRTDVLNDGCYDVTSFTINIVPEPTVNNHNNINVNLTKCDDDNVDDGVTTFNLTQHSAMFIGTQNGITITYHTSAEDTASGENAITNPEEYRNITMPQTIYVRMNTLADCYTQTQFILNIDNTVQTGIPEDILSCDSEENGYQLFDLHKNDSLIKNGEPNTVVTYYASAQDAENGTNKLNRFYTNNTPYTNQTIWARLEYASGCVGYGITSFTIAILPLPEIEYTIDVTDFTVARNRITVNIATNPGDYEFSIDNVLFSENNVFDNLTPGIYTIYVRAKNNCKTIEIEIPILNYPKFFTPNGDGTNELWNVKYLYYFPDARVFIFDRYGKVLTSYAGNQQGWDGTYNGHNLPATDYWFKIEFNSGRTINGHFAMVR</sequence>
<name>A0ABX8VBZ1_9FLAO</name>
<dbReference type="InterPro" id="IPR026341">
    <property type="entry name" value="T9SS_type_B"/>
</dbReference>
<organism evidence="2 3">
    <name type="scientific">Flavobacterium litorale</name>
    <dbReference type="NCBI Taxonomy" id="2856519"/>
    <lineage>
        <taxon>Bacteria</taxon>
        <taxon>Pseudomonadati</taxon>
        <taxon>Bacteroidota</taxon>
        <taxon>Flavobacteriia</taxon>
        <taxon>Flavobacteriales</taxon>
        <taxon>Flavobacteriaceae</taxon>
        <taxon>Flavobacterium</taxon>
    </lineage>
</organism>
<dbReference type="EMBL" id="CP080429">
    <property type="protein sequence ID" value="QYJ68169.1"/>
    <property type="molecule type" value="Genomic_DNA"/>
</dbReference>
<evidence type="ECO:0000313" key="3">
    <source>
        <dbReference type="Proteomes" id="UP000825381"/>
    </source>
</evidence>
<dbReference type="NCBIfam" id="TIGR04131">
    <property type="entry name" value="Bac_Flav_CTERM"/>
    <property type="match status" value="1"/>
</dbReference>